<dbReference type="Pfam" id="PF17812">
    <property type="entry name" value="RET_CLD3"/>
    <property type="match status" value="1"/>
</dbReference>
<evidence type="ECO:0000256" key="3">
    <source>
        <dbReference type="PROSITE-ProRule" id="PRU00043"/>
    </source>
</evidence>
<dbReference type="InterPro" id="IPR040667">
    <property type="entry name" value="Ret_CLD3"/>
</dbReference>
<accession>A0A8C9X8C8</accession>
<keyword evidence="6" id="KW-1185">Reference proteome</keyword>
<dbReference type="InterPro" id="IPR015919">
    <property type="entry name" value="Cadherin-like_sf"/>
</dbReference>
<keyword evidence="2" id="KW-0472">Membrane</keyword>
<dbReference type="GO" id="GO:0007156">
    <property type="term" value="P:homophilic cell adhesion via plasma membrane adhesion molecules"/>
    <property type="evidence" value="ECO:0007669"/>
    <property type="project" value="InterPro"/>
</dbReference>
<evidence type="ECO:0000256" key="1">
    <source>
        <dbReference type="ARBA" id="ARBA00004370"/>
    </source>
</evidence>
<dbReference type="GO" id="GO:0005509">
    <property type="term" value="F:calcium ion binding"/>
    <property type="evidence" value="ECO:0007669"/>
    <property type="project" value="UniProtKB-UniRule"/>
</dbReference>
<reference evidence="5" key="1">
    <citation type="submission" date="2025-08" db="UniProtKB">
        <authorList>
            <consortium name="Ensembl"/>
        </authorList>
    </citation>
    <scope>IDENTIFICATION</scope>
</reference>
<dbReference type="PROSITE" id="PS50268">
    <property type="entry name" value="CADHERIN_2"/>
    <property type="match status" value="1"/>
</dbReference>
<dbReference type="SUPFAM" id="SSF49313">
    <property type="entry name" value="Cadherin-like"/>
    <property type="match status" value="1"/>
</dbReference>
<dbReference type="InterPro" id="IPR002126">
    <property type="entry name" value="Cadherin-like_dom"/>
</dbReference>
<dbReference type="AlphaFoldDB" id="A0A8C9X8C8"/>
<dbReference type="Proteomes" id="UP000694568">
    <property type="component" value="Unplaced"/>
</dbReference>
<dbReference type="CDD" id="cd11304">
    <property type="entry name" value="Cadherin_repeat"/>
    <property type="match status" value="1"/>
</dbReference>
<evidence type="ECO:0000256" key="2">
    <source>
        <dbReference type="ARBA" id="ARBA00023136"/>
    </source>
</evidence>
<dbReference type="Ensembl" id="ENSSLUT00000005214.1">
    <property type="protein sequence ID" value="ENSSLUP00000005074.1"/>
    <property type="gene ID" value="ENSSLUG00000002268.1"/>
</dbReference>
<protein>
    <recommendedName>
        <fullName evidence="4">Cadherin domain-containing protein</fullName>
    </recommendedName>
</protein>
<sequence>MYFPQNEYIETVYVGQQAGTPILQVHAMLDSDSERPHFYLCWTSSIRRPVYSSWFNMDVNTGILSLNKTLEESDFSSKRALSEIKTLLVFVLAVRLIRSTLVVGEECIRNSPRLTLDFVNATMPQCAQTDMKELCFPHRDTSNPHIMENRFPGALRQLRRLTRLNVCPNYTISYNVQSELVVTAPLDREESECYRLLLVCTVQTETLITKVETSLDVYVNDEDDNAPYVNGTDTADIIISFNRTKGGSFGALFVFDRDLTPIYPIDQSHNKYVGTLLNNEPWIKETFDIKGTFSEKKATLGGIRETVHDYQLVLKKNLYVTENRTLQLDYLVNDTTYPGLEGTVLLHFNVTILPVHIRFANITHMYTLTRRASVYAQVLMATHCTNL</sequence>
<dbReference type="InterPro" id="IPR041163">
    <property type="entry name" value="Ret_CLD1"/>
</dbReference>
<evidence type="ECO:0000313" key="5">
    <source>
        <dbReference type="Ensembl" id="ENSSLUP00000005074.1"/>
    </source>
</evidence>
<dbReference type="Gene3D" id="2.60.40.60">
    <property type="entry name" value="Cadherins"/>
    <property type="match status" value="2"/>
</dbReference>
<evidence type="ECO:0000313" key="6">
    <source>
        <dbReference type="Proteomes" id="UP000694568"/>
    </source>
</evidence>
<reference evidence="5" key="2">
    <citation type="submission" date="2025-09" db="UniProtKB">
        <authorList>
            <consortium name="Ensembl"/>
        </authorList>
    </citation>
    <scope>IDENTIFICATION</scope>
</reference>
<dbReference type="GeneTree" id="ENSGT00960000189939"/>
<proteinExistence type="predicted"/>
<organism evidence="5 6">
    <name type="scientific">Sander lucioperca</name>
    <name type="common">Pike-perch</name>
    <name type="synonym">Perca lucioperca</name>
    <dbReference type="NCBI Taxonomy" id="283035"/>
    <lineage>
        <taxon>Eukaryota</taxon>
        <taxon>Metazoa</taxon>
        <taxon>Chordata</taxon>
        <taxon>Craniata</taxon>
        <taxon>Vertebrata</taxon>
        <taxon>Euteleostomi</taxon>
        <taxon>Actinopterygii</taxon>
        <taxon>Neopterygii</taxon>
        <taxon>Teleostei</taxon>
        <taxon>Neoteleostei</taxon>
        <taxon>Acanthomorphata</taxon>
        <taxon>Eupercaria</taxon>
        <taxon>Perciformes</taxon>
        <taxon>Percoidei</taxon>
        <taxon>Percidae</taxon>
        <taxon>Luciopercinae</taxon>
        <taxon>Sander</taxon>
    </lineage>
</organism>
<evidence type="ECO:0000259" key="4">
    <source>
        <dbReference type="PROSITE" id="PS50268"/>
    </source>
</evidence>
<feature type="domain" description="Cadherin" evidence="4">
    <location>
        <begin position="170"/>
        <end position="229"/>
    </location>
</feature>
<name>A0A8C9X8C8_SANLU</name>
<keyword evidence="3" id="KW-0106">Calcium</keyword>
<dbReference type="GO" id="GO:0016020">
    <property type="term" value="C:membrane"/>
    <property type="evidence" value="ECO:0007669"/>
    <property type="project" value="UniProtKB-SubCell"/>
</dbReference>
<dbReference type="Pfam" id="PF17756">
    <property type="entry name" value="RET_CLD1"/>
    <property type="match status" value="1"/>
</dbReference>
<comment type="subcellular location">
    <subcellularLocation>
        <location evidence="1">Membrane</location>
    </subcellularLocation>
</comment>